<name>A0A4R5TWQ1_9MICC</name>
<dbReference type="EMBL" id="SMTK01000003">
    <property type="protein sequence ID" value="TDK25587.1"/>
    <property type="molecule type" value="Genomic_DNA"/>
</dbReference>
<dbReference type="SUPFAM" id="SSF53795">
    <property type="entry name" value="PEP carboxykinase-like"/>
    <property type="match status" value="1"/>
</dbReference>
<organism evidence="1 2">
    <name type="scientific">Arthrobacter crusticola</name>
    <dbReference type="NCBI Taxonomy" id="2547960"/>
    <lineage>
        <taxon>Bacteria</taxon>
        <taxon>Bacillati</taxon>
        <taxon>Actinomycetota</taxon>
        <taxon>Actinomycetes</taxon>
        <taxon>Micrococcales</taxon>
        <taxon>Micrococcaceae</taxon>
        <taxon>Arthrobacter</taxon>
    </lineage>
</organism>
<gene>
    <name evidence="1" type="ORF">E2F48_10080</name>
</gene>
<dbReference type="InterPro" id="IPR027417">
    <property type="entry name" value="P-loop_NTPase"/>
</dbReference>
<evidence type="ECO:0000313" key="2">
    <source>
        <dbReference type="Proteomes" id="UP000295411"/>
    </source>
</evidence>
<reference evidence="1 2" key="1">
    <citation type="submission" date="2019-03" db="EMBL/GenBank/DDBJ databases">
        <title>Arthrobacter sp. nov., an bacterium isolated from biocrust in Mu Us Desert.</title>
        <authorList>
            <person name="Lixiong L."/>
        </authorList>
    </citation>
    <scope>NUCLEOTIDE SEQUENCE [LARGE SCALE GENOMIC DNA]</scope>
    <source>
        <strain evidence="1 2">SLN-3</strain>
    </source>
</reference>
<dbReference type="Proteomes" id="UP000295411">
    <property type="component" value="Unassembled WGS sequence"/>
</dbReference>
<dbReference type="OrthoDB" id="5173190at2"/>
<sequence>MRNGHTKALNFDIHGRVRIRVDAKAPSATQLHTMLACFATDTEGPADIIVDDQPEPMPDAGLLEHELAYTENSARFQADRVQIVRDSEQWRIHGAGELLTSVVPVLDSAMVAQGAAMFHAATMAYKGHAIALPAAGGTGKTSTAAKLMRREGWSFMGDDWAFLAEDGMQLGYAKPMFIKPHHRAIYPHLFEGVRKPLVPSGLSQSVGRLTTLVHPYVIRYPRLADFSRRWSPEHRMVDASSAFPGRKVTTSAPLAAAVYIERFEGSRSRLVERSKDWMVDRMIGNFHIEMAGFSQRVVTGLAATSVVPWREHFAAKGVVLSKALDGRPCHLLQVPSAYSADEASDDIVRYLEELLPSVLDEQS</sequence>
<keyword evidence="2" id="KW-1185">Reference proteome</keyword>
<proteinExistence type="predicted"/>
<accession>A0A4R5TWQ1</accession>
<dbReference type="Gene3D" id="3.40.50.300">
    <property type="entry name" value="P-loop containing nucleotide triphosphate hydrolases"/>
    <property type="match status" value="1"/>
</dbReference>
<evidence type="ECO:0008006" key="3">
    <source>
        <dbReference type="Google" id="ProtNLM"/>
    </source>
</evidence>
<protein>
    <recommendedName>
        <fullName evidence="3">Serine kinase</fullName>
    </recommendedName>
</protein>
<dbReference type="RefSeq" id="WP_133403848.1">
    <property type="nucleotide sequence ID" value="NZ_SMTK01000003.1"/>
</dbReference>
<comment type="caution">
    <text evidence="1">The sequence shown here is derived from an EMBL/GenBank/DDBJ whole genome shotgun (WGS) entry which is preliminary data.</text>
</comment>
<dbReference type="AlphaFoldDB" id="A0A4R5TWQ1"/>
<evidence type="ECO:0000313" key="1">
    <source>
        <dbReference type="EMBL" id="TDK25587.1"/>
    </source>
</evidence>